<dbReference type="GO" id="GO:0005886">
    <property type="term" value="C:plasma membrane"/>
    <property type="evidence" value="ECO:0007669"/>
    <property type="project" value="TreeGrafter"/>
</dbReference>
<dbReference type="Pfam" id="PF03594">
    <property type="entry name" value="BenE"/>
    <property type="match status" value="1"/>
</dbReference>
<accession>A0A1B7LIJ3</accession>
<feature type="transmembrane region" description="Helical" evidence="1">
    <location>
        <begin position="134"/>
        <end position="152"/>
    </location>
</feature>
<feature type="transmembrane region" description="Helical" evidence="1">
    <location>
        <begin position="188"/>
        <end position="214"/>
    </location>
</feature>
<evidence type="ECO:0000313" key="3">
    <source>
        <dbReference type="Proteomes" id="UP000078532"/>
    </source>
</evidence>
<gene>
    <name evidence="2" type="ORF">A6M21_02850</name>
</gene>
<name>A0A1B7LIJ3_9FIRM</name>
<keyword evidence="1" id="KW-0812">Transmembrane</keyword>
<evidence type="ECO:0000256" key="1">
    <source>
        <dbReference type="SAM" id="Phobius"/>
    </source>
</evidence>
<dbReference type="AlphaFoldDB" id="A0A1B7LIJ3"/>
<feature type="transmembrane region" description="Helical" evidence="1">
    <location>
        <begin position="331"/>
        <end position="353"/>
    </location>
</feature>
<feature type="transmembrane region" description="Helical" evidence="1">
    <location>
        <begin position="305"/>
        <end position="325"/>
    </location>
</feature>
<dbReference type="STRING" id="1838280.A6M21_02850"/>
<dbReference type="InterPro" id="IPR004711">
    <property type="entry name" value="Benzoate_Transporter"/>
</dbReference>
<dbReference type="PANTHER" id="PTHR30199:SF0">
    <property type="entry name" value="INNER MEMBRANE PROTEIN YDCO"/>
    <property type="match status" value="1"/>
</dbReference>
<feature type="transmembrane region" description="Helical" evidence="1">
    <location>
        <begin position="234"/>
        <end position="253"/>
    </location>
</feature>
<proteinExistence type="predicted"/>
<feature type="transmembrane region" description="Helical" evidence="1">
    <location>
        <begin position="108"/>
        <end position="127"/>
    </location>
</feature>
<sequence length="410" mass="42726">MQIFEPAQGKINLKEVIGHLNAATIGTGIVAWLFGVTGPALIILSAAKQAHLTLAMTISWLFIIYLVGGLISIFFALYYRQPVAAAWTIPGAVLVGSALTHISFNQAVGAYIITGLLVFLLGVSGIVKKAMRWLPVPVMLGMVAGVLMPLGVNVISSIPKLPLVGAITLVSFVLFSSSKKLAQKIPPVLGALVIGLIAATIDRVANWGVLSIGIAHPVLVTPGFSLDSFLELTIPLTLMVIGVQNVQAIGVLVNQGYKPPINSFTIISGLGTLVNSFFGGHPACIAGPTTAICSSPSSGAKDGRYVASIINGILWILFALVTPVAASITKILPAALISILGGLAMLGVLVGTFKDAFTGRFKMGAVFAFLITVSGISLFKIGSPFWGLIGGVIASYLLEKEDFQNVNNPA</sequence>
<keyword evidence="1" id="KW-1133">Transmembrane helix</keyword>
<dbReference type="Proteomes" id="UP000078532">
    <property type="component" value="Unassembled WGS sequence"/>
</dbReference>
<dbReference type="EMBL" id="LYVF01000013">
    <property type="protein sequence ID" value="OAT86384.1"/>
    <property type="molecule type" value="Genomic_DNA"/>
</dbReference>
<feature type="transmembrane region" description="Helical" evidence="1">
    <location>
        <begin position="58"/>
        <end position="77"/>
    </location>
</feature>
<evidence type="ECO:0000313" key="2">
    <source>
        <dbReference type="EMBL" id="OAT86384.1"/>
    </source>
</evidence>
<dbReference type="RefSeq" id="WP_066666113.1">
    <property type="nucleotide sequence ID" value="NZ_LYVF01000013.1"/>
</dbReference>
<keyword evidence="1" id="KW-0472">Membrane</keyword>
<dbReference type="OrthoDB" id="9813854at2"/>
<dbReference type="NCBIfam" id="TIGR00843">
    <property type="entry name" value="benE"/>
    <property type="match status" value="1"/>
</dbReference>
<feature type="transmembrane region" description="Helical" evidence="1">
    <location>
        <begin position="20"/>
        <end position="46"/>
    </location>
</feature>
<protein>
    <submittedName>
        <fullName evidence="2">Benzoate transporter</fullName>
    </submittedName>
</protein>
<dbReference type="PANTHER" id="PTHR30199">
    <property type="entry name" value="MFS FAMILY TRANSPORTER, PREDICTED SUBSTRATE BENZOATE"/>
    <property type="match status" value="1"/>
</dbReference>
<feature type="transmembrane region" description="Helical" evidence="1">
    <location>
        <begin position="158"/>
        <end position="176"/>
    </location>
</feature>
<dbReference type="GO" id="GO:0042925">
    <property type="term" value="F:benzoate transmembrane transporter activity"/>
    <property type="evidence" value="ECO:0007669"/>
    <property type="project" value="InterPro"/>
</dbReference>
<keyword evidence="3" id="KW-1185">Reference proteome</keyword>
<organism evidence="2 3">
    <name type="scientific">Desulfotomaculum copahuensis</name>
    <dbReference type="NCBI Taxonomy" id="1838280"/>
    <lineage>
        <taxon>Bacteria</taxon>
        <taxon>Bacillati</taxon>
        <taxon>Bacillota</taxon>
        <taxon>Clostridia</taxon>
        <taxon>Eubacteriales</taxon>
        <taxon>Desulfotomaculaceae</taxon>
        <taxon>Desulfotomaculum</taxon>
    </lineage>
</organism>
<feature type="transmembrane region" description="Helical" evidence="1">
    <location>
        <begin position="365"/>
        <end position="398"/>
    </location>
</feature>
<comment type="caution">
    <text evidence="2">The sequence shown here is derived from an EMBL/GenBank/DDBJ whole genome shotgun (WGS) entry which is preliminary data.</text>
</comment>
<feature type="transmembrane region" description="Helical" evidence="1">
    <location>
        <begin position="84"/>
        <end position="102"/>
    </location>
</feature>
<reference evidence="2 3" key="1">
    <citation type="submission" date="2016-04" db="EMBL/GenBank/DDBJ databases">
        <authorList>
            <person name="Evans L.H."/>
            <person name="Alamgir A."/>
            <person name="Owens N."/>
            <person name="Weber N.D."/>
            <person name="Virtaneva K."/>
            <person name="Barbian K."/>
            <person name="Babar A."/>
            <person name="Rosenke K."/>
        </authorList>
    </citation>
    <scope>NUCLEOTIDE SEQUENCE [LARGE SCALE GENOMIC DNA]</scope>
    <source>
        <strain evidence="2 3">LMa1</strain>
    </source>
</reference>